<dbReference type="InterPro" id="IPR029052">
    <property type="entry name" value="Metallo-depent_PP-like"/>
</dbReference>
<keyword evidence="2" id="KW-1185">Reference proteome</keyword>
<comment type="caution">
    <text evidence="1">The sequence shown here is derived from an EMBL/GenBank/DDBJ whole genome shotgun (WGS) entry which is preliminary data.</text>
</comment>
<protein>
    <submittedName>
        <fullName evidence="1">Metallophosphoesterase family protein</fullName>
    </submittedName>
</protein>
<proteinExistence type="predicted"/>
<accession>A0ABP8JS36</accession>
<reference evidence="2" key="1">
    <citation type="journal article" date="2019" name="Int. J. Syst. Evol. Microbiol.">
        <title>The Global Catalogue of Microorganisms (GCM) 10K type strain sequencing project: providing services to taxonomists for standard genome sequencing and annotation.</title>
        <authorList>
            <consortium name="The Broad Institute Genomics Platform"/>
            <consortium name="The Broad Institute Genome Sequencing Center for Infectious Disease"/>
            <person name="Wu L."/>
            <person name="Ma J."/>
        </authorList>
    </citation>
    <scope>NUCLEOTIDE SEQUENCE [LARGE SCALE GENOMIC DNA]</scope>
    <source>
        <strain evidence="2">JCM 17688</strain>
    </source>
</reference>
<organism evidence="1 2">
    <name type="scientific">Tsukamurella soli</name>
    <dbReference type="NCBI Taxonomy" id="644556"/>
    <lineage>
        <taxon>Bacteria</taxon>
        <taxon>Bacillati</taxon>
        <taxon>Actinomycetota</taxon>
        <taxon>Actinomycetes</taxon>
        <taxon>Mycobacteriales</taxon>
        <taxon>Tsukamurellaceae</taxon>
        <taxon>Tsukamurella</taxon>
    </lineage>
</organism>
<dbReference type="Gene3D" id="3.60.21.10">
    <property type="match status" value="1"/>
</dbReference>
<sequence>MIKGKSPDADRGTVMRLIVFADTSPRLGMSIPDFVAAYRVDAVISAGDLTRSDLPDIDHVQVPTLGVYGNHCDGRYLEELGMTNLHLKRVVVAGVSFTGLQGCVRYKPDTRDMLYTQREYKRLIRRLPTADVLVTHCPPRGINDSDDPAHLGIDALREWVDHNSPRVLIHGHTYPVRPVTLYGRTRVEYVRGARIVDLPSGG</sequence>
<dbReference type="EMBL" id="BAABFR010000042">
    <property type="protein sequence ID" value="GAA4395248.1"/>
    <property type="molecule type" value="Genomic_DNA"/>
</dbReference>
<gene>
    <name evidence="1" type="ORF">GCM10023147_28230</name>
</gene>
<dbReference type="Proteomes" id="UP001500635">
    <property type="component" value="Unassembled WGS sequence"/>
</dbReference>
<name>A0ABP8JS36_9ACTN</name>
<evidence type="ECO:0000313" key="2">
    <source>
        <dbReference type="Proteomes" id="UP001500635"/>
    </source>
</evidence>
<dbReference type="SUPFAM" id="SSF56300">
    <property type="entry name" value="Metallo-dependent phosphatases"/>
    <property type="match status" value="1"/>
</dbReference>
<evidence type="ECO:0000313" key="1">
    <source>
        <dbReference type="EMBL" id="GAA4395248.1"/>
    </source>
</evidence>